<accession>A0ACC2KUS5</accession>
<protein>
    <submittedName>
        <fullName evidence="1">Uncharacterized protein</fullName>
    </submittedName>
</protein>
<sequence length="683" mass="75616">MLNFEKGFSVAFKSHTLLQSKSTLSCLLPRLISYSPSQISQHEHPQITNSPLLKSIFKGHTLSPSELLKVYCRSGRIVDAEKLFDEMPEKNVVLCTKMIHGYAKNGFHRESLKLFSQIQVSGLVPNSFTMVAVLVSTAGFQCPKLGASVHGRIVKNGLEKDSFVGTAMLDAYAKCGSINDSYKLFGQMENPSLISFNAMIAGFVHNELFKEALLLFKKVWWSGLIPNAVTILSVVRGFTAFESFRLCESIHGFVVKAGLDSNLPVINSVLDTYLSFENLEVANDFFGKMDSKDVISWTTMMGFLVRFEFSSDALKLFHQMRANSIGLDMVAAINVITACGLLGDLMRGRSLHHWVIVSGFGSEIPVVNSLIAMYSKCRDLDSASIAFNQMVERSLISWTAMITGYVQNGKSREALGLLMKMRIEEDFDIDSIVLMNLLSACGKLACLDLCKQFHAYILQAGFLLFKSVQNNLVAIYAKCGDVELAHNVFEEMDCHDTVAWNAIIYGYGINGQGQAAVALFHDMDKSGEAPDSMTYLSVLNACSHSGLVDDGLEIFKQMLEEKKIRSRGEHWGCVVDMLSRAGRLEDASKFVTNTVSQEVALNVWRALLGGCRIHNNLQLAELVADQVFQLDPEDSGQVVLLSNLYASVGRFQDAEDLRSKMRRNSRIKSPGLSCINVMPSDFG</sequence>
<reference evidence="1 2" key="1">
    <citation type="journal article" date="2022" name="Hortic Res">
        <title>A haplotype resolved chromosomal level avocado genome allows analysis of novel avocado genes.</title>
        <authorList>
            <person name="Nath O."/>
            <person name="Fletcher S.J."/>
            <person name="Hayward A."/>
            <person name="Shaw L.M."/>
            <person name="Masouleh A.K."/>
            <person name="Furtado A."/>
            <person name="Henry R.J."/>
            <person name="Mitter N."/>
        </authorList>
    </citation>
    <scope>NUCLEOTIDE SEQUENCE [LARGE SCALE GENOMIC DNA]</scope>
    <source>
        <strain evidence="2">cv. Hass</strain>
    </source>
</reference>
<proteinExistence type="predicted"/>
<evidence type="ECO:0000313" key="2">
    <source>
        <dbReference type="Proteomes" id="UP001234297"/>
    </source>
</evidence>
<dbReference type="Proteomes" id="UP001234297">
    <property type="component" value="Chromosome 11"/>
</dbReference>
<name>A0ACC2KUS5_PERAE</name>
<comment type="caution">
    <text evidence="1">The sequence shown here is derived from an EMBL/GenBank/DDBJ whole genome shotgun (WGS) entry which is preliminary data.</text>
</comment>
<organism evidence="1 2">
    <name type="scientific">Persea americana</name>
    <name type="common">Avocado</name>
    <dbReference type="NCBI Taxonomy" id="3435"/>
    <lineage>
        <taxon>Eukaryota</taxon>
        <taxon>Viridiplantae</taxon>
        <taxon>Streptophyta</taxon>
        <taxon>Embryophyta</taxon>
        <taxon>Tracheophyta</taxon>
        <taxon>Spermatophyta</taxon>
        <taxon>Magnoliopsida</taxon>
        <taxon>Magnoliidae</taxon>
        <taxon>Laurales</taxon>
        <taxon>Lauraceae</taxon>
        <taxon>Persea</taxon>
    </lineage>
</organism>
<evidence type="ECO:0000313" key="1">
    <source>
        <dbReference type="EMBL" id="KAJ8624728.1"/>
    </source>
</evidence>
<dbReference type="EMBL" id="CM056819">
    <property type="protein sequence ID" value="KAJ8624728.1"/>
    <property type="molecule type" value="Genomic_DNA"/>
</dbReference>
<keyword evidence="2" id="KW-1185">Reference proteome</keyword>
<gene>
    <name evidence="1" type="ORF">MRB53_033258</name>
</gene>